<sequence>MSIEASIWAWRQDVKRVALRCTLLALADRADETFRCYPSIERLCKDTTMNRKTVMKVLAELQQMGLIAVVGKTGATGRVSVYQLLGVKGRDAEFNSPKKGMIPKKGLSQKASANSPKSGIVPKVESSQNVHANSPKSCSVIVPKHADKQSQKWYLESPIEPPSESPIESYCAELETNSTPTVHEIVICTLPLNDGSEFEVTQDFVTELAPLYPNVDVLQALRAMKGWLIGNEKKRKTRRGIKAFITNWLSREQDKPRATAPAYGQGQAPQPRSYRECVDLEQRQEVEYLNQLREELDATRSTGVDSLGVGQAQPALASGESVSRS</sequence>
<organism evidence="2 3">
    <name type="scientific">Halodesulfovibrio aestuarii</name>
    <dbReference type="NCBI Taxonomy" id="126333"/>
    <lineage>
        <taxon>Bacteria</taxon>
        <taxon>Pseudomonadati</taxon>
        <taxon>Thermodesulfobacteriota</taxon>
        <taxon>Desulfovibrionia</taxon>
        <taxon>Desulfovibrionales</taxon>
        <taxon>Desulfovibrionaceae</taxon>
        <taxon>Halodesulfovibrio</taxon>
    </lineage>
</organism>
<dbReference type="Gene3D" id="1.10.10.10">
    <property type="entry name" value="Winged helix-like DNA-binding domain superfamily/Winged helix DNA-binding domain"/>
    <property type="match status" value="1"/>
</dbReference>
<dbReference type="Pfam" id="PF13730">
    <property type="entry name" value="HTH_36"/>
    <property type="match status" value="1"/>
</dbReference>
<feature type="region of interest" description="Disordered" evidence="1">
    <location>
        <begin position="96"/>
        <end position="135"/>
    </location>
</feature>
<keyword evidence="3" id="KW-1185">Reference proteome</keyword>
<dbReference type="RefSeq" id="WP_371149760.1">
    <property type="nucleotide sequence ID" value="NZ_JBFSOO010000001.1"/>
</dbReference>
<gene>
    <name evidence="2" type="ORF">AB2Z07_00850</name>
</gene>
<dbReference type="Proteomes" id="UP001568358">
    <property type="component" value="Unassembled WGS sequence"/>
</dbReference>
<feature type="region of interest" description="Disordered" evidence="1">
    <location>
        <begin position="301"/>
        <end position="325"/>
    </location>
</feature>
<evidence type="ECO:0000256" key="1">
    <source>
        <dbReference type="SAM" id="MobiDB-lite"/>
    </source>
</evidence>
<reference evidence="2 3" key="1">
    <citation type="submission" date="2024-07" db="EMBL/GenBank/DDBJ databases">
        <title>Active virus-host system and metabolic interactions in a Lokiarchaeon culture.</title>
        <authorList>
            <person name="Ponce Toledo R.I."/>
            <person name="Rodrigues Oliveira T."/>
            <person name="Schleper C."/>
        </authorList>
    </citation>
    <scope>NUCLEOTIDE SEQUENCE [LARGE SCALE GENOMIC DNA]</scope>
    <source>
        <strain evidence="2 3">B35</strain>
    </source>
</reference>
<proteinExistence type="predicted"/>
<feature type="compositionally biased region" description="Polar residues" evidence="1">
    <location>
        <begin position="125"/>
        <end position="135"/>
    </location>
</feature>
<protein>
    <submittedName>
        <fullName evidence="2">Helix-turn-helix domain-containing protein</fullName>
    </submittedName>
</protein>
<name>A0ABV4JR37_9BACT</name>
<evidence type="ECO:0000313" key="2">
    <source>
        <dbReference type="EMBL" id="MEZ6852089.1"/>
    </source>
</evidence>
<dbReference type="EMBL" id="JBFSOO010000001">
    <property type="protein sequence ID" value="MEZ6852089.1"/>
    <property type="molecule type" value="Genomic_DNA"/>
</dbReference>
<dbReference type="InterPro" id="IPR036388">
    <property type="entry name" value="WH-like_DNA-bd_sf"/>
</dbReference>
<accession>A0ABV4JR37</accession>
<comment type="caution">
    <text evidence="2">The sequence shown here is derived from an EMBL/GenBank/DDBJ whole genome shotgun (WGS) entry which is preliminary data.</text>
</comment>
<evidence type="ECO:0000313" key="3">
    <source>
        <dbReference type="Proteomes" id="UP001568358"/>
    </source>
</evidence>